<dbReference type="Proteomes" id="UP000832034">
    <property type="component" value="Chromosome"/>
</dbReference>
<keyword evidence="2" id="KW-1185">Reference proteome</keyword>
<accession>A0ABY4ED20</accession>
<protein>
    <submittedName>
        <fullName evidence="1">Uncharacterized protein</fullName>
    </submittedName>
</protein>
<evidence type="ECO:0000313" key="2">
    <source>
        <dbReference type="Proteomes" id="UP000832034"/>
    </source>
</evidence>
<organism evidence="1 2">
    <name type="scientific">Vitreoscilla stercoraria</name>
    <dbReference type="NCBI Taxonomy" id="61"/>
    <lineage>
        <taxon>Bacteria</taxon>
        <taxon>Pseudomonadati</taxon>
        <taxon>Pseudomonadota</taxon>
        <taxon>Betaproteobacteria</taxon>
        <taxon>Neisseriales</taxon>
        <taxon>Neisseriaceae</taxon>
        <taxon>Vitreoscilla</taxon>
    </lineage>
</organism>
<dbReference type="EMBL" id="CP091512">
    <property type="protein sequence ID" value="UOO93124.1"/>
    <property type="molecule type" value="Genomic_DNA"/>
</dbReference>
<dbReference type="RefSeq" id="WP_019958764.1">
    <property type="nucleotide sequence ID" value="NZ_CP091512.1"/>
</dbReference>
<name>A0ABY4ED20_VITST</name>
<gene>
    <name evidence="1" type="ORF">LVJ81_03580</name>
</gene>
<reference evidence="1" key="2">
    <citation type="journal article" date="2022" name="Res Sq">
        <title>Evolution of multicellular longitudinally dividing oral cavity symbionts (Neisseriaceae).</title>
        <authorList>
            <person name="Nyongesa S."/>
            <person name="Weber P."/>
            <person name="Bernet E."/>
            <person name="Pullido F."/>
            <person name="Nieckarz M."/>
            <person name="Delaby M."/>
            <person name="Nieves C."/>
            <person name="Viehboeck T."/>
            <person name="Krause N."/>
            <person name="Rivera-Millot A."/>
            <person name="Nakamura A."/>
            <person name="Vischer N."/>
            <person name="VanNieuwenhze M."/>
            <person name="Brun Y."/>
            <person name="Cava F."/>
            <person name="Bulgheresi S."/>
            <person name="Veyrier F."/>
        </authorList>
    </citation>
    <scope>NUCLEOTIDE SEQUENCE</scope>
    <source>
        <strain evidence="1">SAG 1488-6</strain>
    </source>
</reference>
<reference evidence="1" key="1">
    <citation type="submission" date="2021-12" db="EMBL/GenBank/DDBJ databases">
        <authorList>
            <person name="Veyrier F.J."/>
        </authorList>
    </citation>
    <scope>NUCLEOTIDE SEQUENCE</scope>
    <source>
        <strain evidence="1">SAG 1488-6</strain>
    </source>
</reference>
<proteinExistence type="predicted"/>
<sequence length="50" mass="5293">MKNSGATKQPFPIGIDVLSKNKKDLWLVLAGENDIAHKGNAGETMGVKIG</sequence>
<evidence type="ECO:0000313" key="1">
    <source>
        <dbReference type="EMBL" id="UOO93124.1"/>
    </source>
</evidence>